<dbReference type="Proteomes" id="UP000027238">
    <property type="component" value="Unassembled WGS sequence"/>
</dbReference>
<organism evidence="2 3">
    <name type="scientific">Colletotrichum sublineola</name>
    <name type="common">Sorghum anthracnose fungus</name>
    <dbReference type="NCBI Taxonomy" id="1173701"/>
    <lineage>
        <taxon>Eukaryota</taxon>
        <taxon>Fungi</taxon>
        <taxon>Dikarya</taxon>
        <taxon>Ascomycota</taxon>
        <taxon>Pezizomycotina</taxon>
        <taxon>Sordariomycetes</taxon>
        <taxon>Hypocreomycetidae</taxon>
        <taxon>Glomerellales</taxon>
        <taxon>Glomerellaceae</taxon>
        <taxon>Colletotrichum</taxon>
        <taxon>Colletotrichum graminicola species complex</taxon>
    </lineage>
</organism>
<protein>
    <recommendedName>
        <fullName evidence="1">DUF7730 domain-containing protein</fullName>
    </recommendedName>
</protein>
<sequence length="265" mass="30933">MSSKSLPPEIRNMIYEFSLIRPAGIHLVRKQELHWVKPSYFPWTGKDVRHSRTGRTRRDNANDRVPVSFLRCCKRVHSEARAIMYTNHFMVEDMGTLSVWLRGLGPDNIAHLQRIQIKCGPQQWDYASTRAGAKAQFGRYRVICQEVGKMIAVARNLESLQTMFYYHHEIKSLGSGLRRLDPVSAWIDLARKVAELLYDDFRPFFLLGLSRGRTPEQLCRIVKIDMNNWRCLRKTLNPPWLSDTDAERAESELVEHLRLLLEKNL</sequence>
<gene>
    <name evidence="2" type="ORF">CSUB01_08334</name>
</gene>
<dbReference type="eggNOG" id="ENOG502T62E">
    <property type="taxonomic scope" value="Eukaryota"/>
</dbReference>
<dbReference type="OrthoDB" id="5397846at2759"/>
<dbReference type="InterPro" id="IPR056632">
    <property type="entry name" value="DUF7730"/>
</dbReference>
<dbReference type="EMBL" id="JMSE01000316">
    <property type="protein sequence ID" value="KDN70678.1"/>
    <property type="molecule type" value="Genomic_DNA"/>
</dbReference>
<feature type="domain" description="DUF7730" evidence="1">
    <location>
        <begin position="5"/>
        <end position="160"/>
    </location>
</feature>
<dbReference type="InterPro" id="IPR038883">
    <property type="entry name" value="AN11006-like"/>
</dbReference>
<evidence type="ECO:0000313" key="3">
    <source>
        <dbReference type="Proteomes" id="UP000027238"/>
    </source>
</evidence>
<accession>A0A066XNC9</accession>
<dbReference type="STRING" id="1173701.A0A066XNC9"/>
<name>A0A066XNC9_COLSU</name>
<dbReference type="Pfam" id="PF24864">
    <property type="entry name" value="DUF7730"/>
    <property type="match status" value="1"/>
</dbReference>
<comment type="caution">
    <text evidence="2">The sequence shown here is derived from an EMBL/GenBank/DDBJ whole genome shotgun (WGS) entry which is preliminary data.</text>
</comment>
<proteinExistence type="predicted"/>
<evidence type="ECO:0000313" key="2">
    <source>
        <dbReference type="EMBL" id="KDN70678.1"/>
    </source>
</evidence>
<dbReference type="AlphaFoldDB" id="A0A066XNC9"/>
<dbReference type="HOGENOM" id="CLU_860550_0_0_1"/>
<evidence type="ECO:0000259" key="1">
    <source>
        <dbReference type="Pfam" id="PF24864"/>
    </source>
</evidence>
<dbReference type="PANTHER" id="PTHR42085">
    <property type="entry name" value="F-BOX DOMAIN-CONTAINING PROTEIN"/>
    <property type="match status" value="1"/>
</dbReference>
<dbReference type="OMA" id="CCKRVHS"/>
<keyword evidence="3" id="KW-1185">Reference proteome</keyword>
<reference evidence="3" key="1">
    <citation type="journal article" date="2014" name="Genome Announc.">
        <title>Draft genome sequence of Colletotrichum sublineola, a destructive pathogen of cultivated sorghum.</title>
        <authorList>
            <person name="Baroncelli R."/>
            <person name="Sanz-Martin J.M."/>
            <person name="Rech G.E."/>
            <person name="Sukno S.A."/>
            <person name="Thon M.R."/>
        </authorList>
    </citation>
    <scope>NUCLEOTIDE SEQUENCE [LARGE SCALE GENOMIC DNA]</scope>
    <source>
        <strain evidence="3">TX430BB</strain>
    </source>
</reference>
<dbReference type="PANTHER" id="PTHR42085:SF2">
    <property type="entry name" value="F-BOX DOMAIN-CONTAINING PROTEIN"/>
    <property type="match status" value="1"/>
</dbReference>